<reference evidence="4 5" key="1">
    <citation type="journal article" date="2015" name="Genome Biol. Evol.">
        <title>Comparative Genomics of a Bacterivorous Green Alga Reveals Evolutionary Causalities and Consequences of Phago-Mixotrophic Mode of Nutrition.</title>
        <authorList>
            <person name="Burns J.A."/>
            <person name="Paasch A."/>
            <person name="Narechania A."/>
            <person name="Kim E."/>
        </authorList>
    </citation>
    <scope>NUCLEOTIDE SEQUENCE [LARGE SCALE GENOMIC DNA]</scope>
    <source>
        <strain evidence="4 5">PLY_AMNH</strain>
    </source>
</reference>
<dbReference type="PROSITE" id="PS50222">
    <property type="entry name" value="EF_HAND_2"/>
    <property type="match status" value="4"/>
</dbReference>
<dbReference type="PROSITE" id="PS00018">
    <property type="entry name" value="EF_HAND_1"/>
    <property type="match status" value="4"/>
</dbReference>
<dbReference type="InterPro" id="IPR011992">
    <property type="entry name" value="EF-hand-dom_pair"/>
</dbReference>
<feature type="domain" description="EF-hand" evidence="3">
    <location>
        <begin position="56"/>
        <end position="91"/>
    </location>
</feature>
<proteinExistence type="predicted"/>
<evidence type="ECO:0000259" key="3">
    <source>
        <dbReference type="PROSITE" id="PS50222"/>
    </source>
</evidence>
<dbReference type="InterPro" id="IPR050145">
    <property type="entry name" value="Centrin_CML-like"/>
</dbReference>
<evidence type="ECO:0000256" key="1">
    <source>
        <dbReference type="ARBA" id="ARBA00022737"/>
    </source>
</evidence>
<dbReference type="GO" id="GO:0005509">
    <property type="term" value="F:calcium ion binding"/>
    <property type="evidence" value="ECO:0007669"/>
    <property type="project" value="InterPro"/>
</dbReference>
<evidence type="ECO:0000256" key="2">
    <source>
        <dbReference type="ARBA" id="ARBA00022837"/>
    </source>
</evidence>
<feature type="domain" description="EF-hand" evidence="3">
    <location>
        <begin position="20"/>
        <end position="55"/>
    </location>
</feature>
<gene>
    <name evidence="4" type="ORF">CYMTET_15578</name>
</gene>
<dbReference type="InterPro" id="IPR002048">
    <property type="entry name" value="EF_hand_dom"/>
</dbReference>
<dbReference type="Pfam" id="PF13499">
    <property type="entry name" value="EF-hand_7"/>
    <property type="match status" value="2"/>
</dbReference>
<dbReference type="CDD" id="cd00051">
    <property type="entry name" value="EFh"/>
    <property type="match status" value="1"/>
</dbReference>
<evidence type="ECO:0000313" key="5">
    <source>
        <dbReference type="Proteomes" id="UP001190700"/>
    </source>
</evidence>
<dbReference type="PANTHER" id="PTHR23050">
    <property type="entry name" value="CALCIUM BINDING PROTEIN"/>
    <property type="match status" value="1"/>
</dbReference>
<dbReference type="Proteomes" id="UP001190700">
    <property type="component" value="Unassembled WGS sequence"/>
</dbReference>
<keyword evidence="1" id="KW-0677">Repeat</keyword>
<dbReference type="EMBL" id="LGRX02006602">
    <property type="protein sequence ID" value="KAK3276341.1"/>
    <property type="molecule type" value="Genomic_DNA"/>
</dbReference>
<keyword evidence="2" id="KW-0106">Calcium</keyword>
<keyword evidence="5" id="KW-1185">Reference proteome</keyword>
<name>A0AAE0GDY4_9CHLO</name>
<dbReference type="SMART" id="SM00054">
    <property type="entry name" value="EFh"/>
    <property type="match status" value="4"/>
</dbReference>
<dbReference type="Gene3D" id="1.10.238.10">
    <property type="entry name" value="EF-hand"/>
    <property type="match status" value="2"/>
</dbReference>
<accession>A0AAE0GDY4</accession>
<dbReference type="InterPro" id="IPR018247">
    <property type="entry name" value="EF_Hand_1_Ca_BS"/>
</dbReference>
<dbReference type="AlphaFoldDB" id="A0AAE0GDY4"/>
<organism evidence="4 5">
    <name type="scientific">Cymbomonas tetramitiformis</name>
    <dbReference type="NCBI Taxonomy" id="36881"/>
    <lineage>
        <taxon>Eukaryota</taxon>
        <taxon>Viridiplantae</taxon>
        <taxon>Chlorophyta</taxon>
        <taxon>Pyramimonadophyceae</taxon>
        <taxon>Pyramimonadales</taxon>
        <taxon>Pyramimonadaceae</taxon>
        <taxon>Cymbomonas</taxon>
    </lineage>
</organism>
<feature type="domain" description="EF-hand" evidence="3">
    <location>
        <begin position="102"/>
        <end position="137"/>
    </location>
</feature>
<dbReference type="SUPFAM" id="SSF47473">
    <property type="entry name" value="EF-hand"/>
    <property type="match status" value="1"/>
</dbReference>
<sequence>MSAKTFSPVLSPLDTLSGGHKQSTAAIVFDKYDADKSGTIERKEFAQLCYELGYHLTPQQVGAAMLLLDKDSNGVISFDEFNAWWQEGDKRWRINLDEKKLEALKMAVKHFEYFDKDQEGTISKEEFEAMYDNLRQNNIVKLEKSDSFNKMDANNDGRISLNEYIDWLHKLGSF</sequence>
<feature type="domain" description="EF-hand" evidence="3">
    <location>
        <begin position="148"/>
        <end position="174"/>
    </location>
</feature>
<comment type="caution">
    <text evidence="4">The sequence shown here is derived from an EMBL/GenBank/DDBJ whole genome shotgun (WGS) entry which is preliminary data.</text>
</comment>
<protein>
    <recommendedName>
        <fullName evidence="3">EF-hand domain-containing protein</fullName>
    </recommendedName>
</protein>
<evidence type="ECO:0000313" key="4">
    <source>
        <dbReference type="EMBL" id="KAK3276341.1"/>
    </source>
</evidence>